<dbReference type="EMBL" id="JBCHKQ010000002">
    <property type="protein sequence ID" value="MEM5947931.1"/>
    <property type="molecule type" value="Genomic_DNA"/>
</dbReference>
<dbReference type="Proteomes" id="UP001466331">
    <property type="component" value="Unassembled WGS sequence"/>
</dbReference>
<keyword evidence="2" id="KW-1185">Reference proteome</keyword>
<proteinExistence type="predicted"/>
<reference evidence="1 2" key="1">
    <citation type="submission" date="2024-03" db="EMBL/GenBank/DDBJ databases">
        <title>Ignisphaera cupida sp. nov., a hyperthermophilic hydrolytic archaeon from a hot spring of Kamchatka, and proposal of Ignisphaeraceae fam. nov.</title>
        <authorList>
            <person name="Podosokorskaya O.A."/>
            <person name="Elcheninov A.G."/>
            <person name="Maltseva A.I."/>
            <person name="Zayulina K.S."/>
            <person name="Novikov A."/>
            <person name="Merkel A.Y."/>
        </authorList>
    </citation>
    <scope>NUCLEOTIDE SEQUENCE [LARGE SCALE GENOMIC DNA]</scope>
    <source>
        <strain evidence="1 2">38H-sp</strain>
    </source>
</reference>
<accession>A0ABU9UB96</accession>
<comment type="caution">
    <text evidence="1">The sequence shown here is derived from an EMBL/GenBank/DDBJ whole genome shotgun (WGS) entry which is preliminary data.</text>
</comment>
<gene>
    <name evidence="1" type="ORF">WKV44_05195</name>
</gene>
<dbReference type="RefSeq" id="WP_420069377.1">
    <property type="nucleotide sequence ID" value="NZ_JBCHKQ010000002.1"/>
</dbReference>
<evidence type="ECO:0000313" key="1">
    <source>
        <dbReference type="EMBL" id="MEM5947931.1"/>
    </source>
</evidence>
<organism evidence="1 2">
    <name type="scientific">Rarispira pelagica</name>
    <dbReference type="NCBI Taxonomy" id="3141764"/>
    <lineage>
        <taxon>Bacteria</taxon>
        <taxon>Pseudomonadati</taxon>
        <taxon>Spirochaetota</taxon>
        <taxon>Spirochaetia</taxon>
        <taxon>Winmispirales</taxon>
        <taxon>Winmispiraceae</taxon>
        <taxon>Rarispira</taxon>
    </lineage>
</organism>
<evidence type="ECO:0000313" key="2">
    <source>
        <dbReference type="Proteomes" id="UP001466331"/>
    </source>
</evidence>
<name>A0ABU9UB96_9SPIR</name>
<protein>
    <submittedName>
        <fullName evidence="1">Uncharacterized protein</fullName>
    </submittedName>
</protein>
<sequence>MEHPVLIDFEKRLKAVFDRIDTELEDRYGRLFPRHPSRPARGETCDSSQDGLFGVGASFSAGFGSDFGRGYVLELRIATLSHVDGDLREKIVSEAVERLQALLVQEFPERKLKVVKDGEVYKIVGDLSLS</sequence>